<comment type="similarity">
    <text evidence="1">Belongs to the ROK (NagC/XylR) family.</text>
</comment>
<dbReference type="InterPro" id="IPR043129">
    <property type="entry name" value="ATPase_NBD"/>
</dbReference>
<dbReference type="EMBL" id="LT629772">
    <property type="protein sequence ID" value="SDT23039.1"/>
    <property type="molecule type" value="Genomic_DNA"/>
</dbReference>
<organism evidence="2 3">
    <name type="scientific">Microlunatus soli</name>
    <dbReference type="NCBI Taxonomy" id="630515"/>
    <lineage>
        <taxon>Bacteria</taxon>
        <taxon>Bacillati</taxon>
        <taxon>Actinomycetota</taxon>
        <taxon>Actinomycetes</taxon>
        <taxon>Propionibacteriales</taxon>
        <taxon>Propionibacteriaceae</taxon>
        <taxon>Microlunatus</taxon>
    </lineage>
</organism>
<dbReference type="GO" id="GO:0016301">
    <property type="term" value="F:kinase activity"/>
    <property type="evidence" value="ECO:0007669"/>
    <property type="project" value="UniProtKB-KW"/>
</dbReference>
<dbReference type="InterPro" id="IPR000600">
    <property type="entry name" value="ROK"/>
</dbReference>
<reference evidence="2 3" key="1">
    <citation type="submission" date="2016-10" db="EMBL/GenBank/DDBJ databases">
        <authorList>
            <person name="de Groot N.N."/>
        </authorList>
    </citation>
    <scope>NUCLEOTIDE SEQUENCE [LARGE SCALE GENOMIC DNA]</scope>
    <source>
        <strain evidence="2 3">DSM 21800</strain>
    </source>
</reference>
<proteinExistence type="inferred from homology"/>
<sequence>MNDAVVPRAGQDDVRRRNLSLVLRRVHQEQAISRAELTQLSGLSRSSIGTLVSDLEVAGIVAQQSPSTARGGSVGRPSPVVAPTDRLLSVAVNPDVTGVHVALVGLGGRIVAEEFVETSRAPAPYEAAEMTAAAVLRMHEDHPGQLVGLCAAIPGRVDKAGTTVKFAPHLQWTEVPFAAMLAETTHLRSTVAFDARLGLTAETLWGTARGTENVVYLYGGPGGIGGAAMVDGHILDGAVGAAARLGHTLVAPDGPTCVCGNVGCLTSVVGMHAFGAAYGIARPTVAALAEAIRTQQGAGLRTFLERQLHYLGTALRMAVWSYDPQLIMLGGFFATLLEVGEDRLAAAVAGANLGALREPPTLIAPILGQRQLLVGAGAAAMEPLLQDPIGLLQQPTQV</sequence>
<dbReference type="AlphaFoldDB" id="A0A1H1YP62"/>
<dbReference type="Gene3D" id="1.10.10.10">
    <property type="entry name" value="Winged helix-like DNA-binding domain superfamily/Winged helix DNA-binding domain"/>
    <property type="match status" value="1"/>
</dbReference>
<keyword evidence="2" id="KW-0808">Transferase</keyword>
<dbReference type="OrthoDB" id="3225083at2"/>
<evidence type="ECO:0000313" key="3">
    <source>
        <dbReference type="Proteomes" id="UP000199103"/>
    </source>
</evidence>
<evidence type="ECO:0000313" key="2">
    <source>
        <dbReference type="EMBL" id="SDT23039.1"/>
    </source>
</evidence>
<keyword evidence="3" id="KW-1185">Reference proteome</keyword>
<dbReference type="Pfam" id="PF00480">
    <property type="entry name" value="ROK"/>
    <property type="match status" value="1"/>
</dbReference>
<keyword evidence="2" id="KW-0418">Kinase</keyword>
<gene>
    <name evidence="2" type="ORF">SAMN04489812_4692</name>
</gene>
<dbReference type="InterPro" id="IPR036390">
    <property type="entry name" value="WH_DNA-bd_sf"/>
</dbReference>
<dbReference type="SUPFAM" id="SSF53067">
    <property type="entry name" value="Actin-like ATPase domain"/>
    <property type="match status" value="1"/>
</dbReference>
<dbReference type="Proteomes" id="UP000199103">
    <property type="component" value="Chromosome I"/>
</dbReference>
<accession>A0A1H1YP62</accession>
<dbReference type="PANTHER" id="PTHR18964:SF149">
    <property type="entry name" value="BIFUNCTIONAL UDP-N-ACETYLGLUCOSAMINE 2-EPIMERASE_N-ACETYLMANNOSAMINE KINASE"/>
    <property type="match status" value="1"/>
</dbReference>
<dbReference type="RefSeq" id="WP_091527948.1">
    <property type="nucleotide sequence ID" value="NZ_LT629772.1"/>
</dbReference>
<dbReference type="InterPro" id="IPR036388">
    <property type="entry name" value="WH-like_DNA-bd_sf"/>
</dbReference>
<dbReference type="SUPFAM" id="SSF46785">
    <property type="entry name" value="Winged helix' DNA-binding domain"/>
    <property type="match status" value="1"/>
</dbReference>
<dbReference type="Gene3D" id="3.30.420.40">
    <property type="match status" value="2"/>
</dbReference>
<protein>
    <submittedName>
        <fullName evidence="2">Sugar kinase of the NBD/HSP70 family, may contain an N-terminal HTH domain</fullName>
    </submittedName>
</protein>
<name>A0A1H1YP62_9ACTN</name>
<dbReference type="PANTHER" id="PTHR18964">
    <property type="entry name" value="ROK (REPRESSOR, ORF, KINASE) FAMILY"/>
    <property type="match status" value="1"/>
</dbReference>
<dbReference type="STRING" id="630515.SAMN04489812_4692"/>
<evidence type="ECO:0000256" key="1">
    <source>
        <dbReference type="ARBA" id="ARBA00006479"/>
    </source>
</evidence>